<dbReference type="AlphaFoldDB" id="A0AAV4W7L0"/>
<name>A0AAV4W7L0_CAEEX</name>
<evidence type="ECO:0000313" key="1">
    <source>
        <dbReference type="EMBL" id="GIY77824.1"/>
    </source>
</evidence>
<evidence type="ECO:0000313" key="2">
    <source>
        <dbReference type="Proteomes" id="UP001054945"/>
    </source>
</evidence>
<gene>
    <name evidence="1" type="ORF">CEXT_268161</name>
</gene>
<keyword evidence="2" id="KW-1185">Reference proteome</keyword>
<dbReference type="Proteomes" id="UP001054945">
    <property type="component" value="Unassembled WGS sequence"/>
</dbReference>
<reference evidence="1 2" key="1">
    <citation type="submission" date="2021-06" db="EMBL/GenBank/DDBJ databases">
        <title>Caerostris extrusa draft genome.</title>
        <authorList>
            <person name="Kono N."/>
            <person name="Arakawa K."/>
        </authorList>
    </citation>
    <scope>NUCLEOTIDE SEQUENCE [LARGE SCALE GENOMIC DNA]</scope>
</reference>
<protein>
    <submittedName>
        <fullName evidence="1">Uncharacterized protein</fullName>
    </submittedName>
</protein>
<organism evidence="1 2">
    <name type="scientific">Caerostris extrusa</name>
    <name type="common">Bark spider</name>
    <name type="synonym">Caerostris bankana</name>
    <dbReference type="NCBI Taxonomy" id="172846"/>
    <lineage>
        <taxon>Eukaryota</taxon>
        <taxon>Metazoa</taxon>
        <taxon>Ecdysozoa</taxon>
        <taxon>Arthropoda</taxon>
        <taxon>Chelicerata</taxon>
        <taxon>Arachnida</taxon>
        <taxon>Araneae</taxon>
        <taxon>Araneomorphae</taxon>
        <taxon>Entelegynae</taxon>
        <taxon>Araneoidea</taxon>
        <taxon>Araneidae</taxon>
        <taxon>Caerostris</taxon>
    </lineage>
</organism>
<accession>A0AAV4W7L0</accession>
<comment type="caution">
    <text evidence="1">The sequence shown here is derived from an EMBL/GenBank/DDBJ whole genome shotgun (WGS) entry which is preliminary data.</text>
</comment>
<sequence length="148" mass="17562">MQHLFPPSGALLPTDQNNPFQNMSAPLRNRTSLKWWKNILRHDYGLYKEILKFYECDFDPKRMDRAYISELSETDKWNLTESFQVWVRYIWCVEGCLVYSKWKGCSAPDITLEDIRSNLWWKPAGVEQTVPMVNLCVLVGKWKHSIFL</sequence>
<dbReference type="EMBL" id="BPLR01015687">
    <property type="protein sequence ID" value="GIY77824.1"/>
    <property type="molecule type" value="Genomic_DNA"/>
</dbReference>
<proteinExistence type="predicted"/>